<evidence type="ECO:0000313" key="1">
    <source>
        <dbReference type="EMBL" id="OTN93513.1"/>
    </source>
</evidence>
<sequence length="25" mass="3115">VFYLIVMFTHGRQCYHQLRRMVGQM</sequence>
<name>A0AB73N3P0_ENTFC</name>
<organism evidence="1 2">
    <name type="scientific">Enterococcus faecium</name>
    <name type="common">Streptococcus faecium</name>
    <dbReference type="NCBI Taxonomy" id="1352"/>
    <lineage>
        <taxon>Bacteria</taxon>
        <taxon>Bacillati</taxon>
        <taxon>Bacillota</taxon>
        <taxon>Bacilli</taxon>
        <taxon>Lactobacillales</taxon>
        <taxon>Enterococcaceae</taxon>
        <taxon>Enterococcus</taxon>
    </lineage>
</organism>
<reference evidence="1 2" key="1">
    <citation type="submission" date="2017-05" db="EMBL/GenBank/DDBJ databases">
        <title>The Genome Sequence of Enterococcus faecium 6F2_DIV0138.</title>
        <authorList>
            <consortium name="The Broad Institute Genomics Platform"/>
            <consortium name="The Broad Institute Genomic Center for Infectious Diseases"/>
            <person name="Earl A."/>
            <person name="Manson A."/>
            <person name="Schwartman J."/>
            <person name="Gilmore M."/>
            <person name="Abouelleil A."/>
            <person name="Cao P."/>
            <person name="Chapman S."/>
            <person name="Cusick C."/>
            <person name="Shea T."/>
            <person name="Young S."/>
            <person name="Neafsey D."/>
            <person name="Nusbaum C."/>
            <person name="Birren B."/>
        </authorList>
    </citation>
    <scope>NUCLEOTIDE SEQUENCE [LARGE SCALE GENOMIC DNA]</scope>
    <source>
        <strain evidence="1 2">6F2_DIV0138</strain>
    </source>
</reference>
<evidence type="ECO:0000313" key="2">
    <source>
        <dbReference type="Proteomes" id="UP000194737"/>
    </source>
</evidence>
<dbReference type="EMBL" id="NGLB01000005">
    <property type="protein sequence ID" value="OTN93513.1"/>
    <property type="molecule type" value="Genomic_DNA"/>
</dbReference>
<evidence type="ECO:0008006" key="3">
    <source>
        <dbReference type="Google" id="ProtNLM"/>
    </source>
</evidence>
<dbReference type="AlphaFoldDB" id="A0AB73N3P0"/>
<accession>A0AB73N3P0</accession>
<protein>
    <recommendedName>
        <fullName evidence="3">Amino acid ABC transporter permease</fullName>
    </recommendedName>
</protein>
<comment type="caution">
    <text evidence="1">The sequence shown here is derived from an EMBL/GenBank/DDBJ whole genome shotgun (WGS) entry which is preliminary data.</text>
</comment>
<proteinExistence type="predicted"/>
<feature type="non-terminal residue" evidence="1">
    <location>
        <position position="1"/>
    </location>
</feature>
<gene>
    <name evidence="1" type="ORF">A5804_002883</name>
</gene>
<dbReference type="Proteomes" id="UP000194737">
    <property type="component" value="Unassembled WGS sequence"/>
</dbReference>